<dbReference type="EMBL" id="LAZR01004283">
    <property type="protein sequence ID" value="KKN10040.1"/>
    <property type="molecule type" value="Genomic_DNA"/>
</dbReference>
<accession>A0A0F9MRN8</accession>
<organism evidence="1">
    <name type="scientific">marine sediment metagenome</name>
    <dbReference type="NCBI Taxonomy" id="412755"/>
    <lineage>
        <taxon>unclassified sequences</taxon>
        <taxon>metagenomes</taxon>
        <taxon>ecological metagenomes</taxon>
    </lineage>
</organism>
<gene>
    <name evidence="1" type="ORF">LCGC14_1040670</name>
</gene>
<proteinExistence type="predicted"/>
<protein>
    <recommendedName>
        <fullName evidence="2">SAF domain-containing protein</fullName>
    </recommendedName>
</protein>
<comment type="caution">
    <text evidence="1">The sequence shown here is derived from an EMBL/GenBank/DDBJ whole genome shotgun (WGS) entry which is preliminary data.</text>
</comment>
<reference evidence="1" key="1">
    <citation type="journal article" date="2015" name="Nature">
        <title>Complex archaea that bridge the gap between prokaryotes and eukaryotes.</title>
        <authorList>
            <person name="Spang A."/>
            <person name="Saw J.H."/>
            <person name="Jorgensen S.L."/>
            <person name="Zaremba-Niedzwiedzka K."/>
            <person name="Martijn J."/>
            <person name="Lind A.E."/>
            <person name="van Eijk R."/>
            <person name="Schleper C."/>
            <person name="Guy L."/>
            <person name="Ettema T.J."/>
        </authorList>
    </citation>
    <scope>NUCLEOTIDE SEQUENCE</scope>
</reference>
<evidence type="ECO:0008006" key="2">
    <source>
        <dbReference type="Google" id="ProtNLM"/>
    </source>
</evidence>
<name>A0A0F9MRN8_9ZZZZ</name>
<dbReference type="AlphaFoldDB" id="A0A0F9MRN8"/>
<evidence type="ECO:0000313" key="1">
    <source>
        <dbReference type="EMBL" id="KKN10040.1"/>
    </source>
</evidence>
<sequence length="52" mass="5865">MNKIKYIIIDSKDNCGTALEKIPQDAKVDLLNKTIKINDLIPLGFLKKGESY</sequence>